<sequence length="37" mass="4526">MDCWKVLRKCRKYGKEMNANNMAINLVYIENVIHKWL</sequence>
<evidence type="ECO:0000313" key="2">
    <source>
        <dbReference type="Proteomes" id="UP000533637"/>
    </source>
</evidence>
<evidence type="ECO:0000313" key="1">
    <source>
        <dbReference type="EMBL" id="MBB4621155.1"/>
    </source>
</evidence>
<proteinExistence type="predicted"/>
<keyword evidence="2" id="KW-1185">Reference proteome</keyword>
<protein>
    <recommendedName>
        <fullName evidence="3">Transposase</fullName>
    </recommendedName>
</protein>
<name>A0ABR6KI15_9BACT</name>
<gene>
    <name evidence="1" type="ORF">GGQ57_001049</name>
</gene>
<comment type="caution">
    <text evidence="1">The sequence shown here is derived from an EMBL/GenBank/DDBJ whole genome shotgun (WGS) entry which is preliminary data.</text>
</comment>
<dbReference type="EMBL" id="JACHOC010000002">
    <property type="protein sequence ID" value="MBB4621155.1"/>
    <property type="molecule type" value="Genomic_DNA"/>
</dbReference>
<reference evidence="1 2" key="1">
    <citation type="submission" date="2020-08" db="EMBL/GenBank/DDBJ databases">
        <title>Genomic Encyclopedia of Type Strains, Phase IV (KMG-IV): sequencing the most valuable type-strain genomes for metagenomic binning, comparative biology and taxonomic classification.</title>
        <authorList>
            <person name="Goeker M."/>
        </authorList>
    </citation>
    <scope>NUCLEOTIDE SEQUENCE [LARGE SCALE GENOMIC DNA]</scope>
    <source>
        <strain evidence="1 2">DSM 102983</strain>
    </source>
</reference>
<organism evidence="1 2">
    <name type="scientific">Parabacteroides faecis</name>
    <dbReference type="NCBI Taxonomy" id="1217282"/>
    <lineage>
        <taxon>Bacteria</taxon>
        <taxon>Pseudomonadati</taxon>
        <taxon>Bacteroidota</taxon>
        <taxon>Bacteroidia</taxon>
        <taxon>Bacteroidales</taxon>
        <taxon>Tannerellaceae</taxon>
        <taxon>Parabacteroides</taxon>
    </lineage>
</organism>
<evidence type="ECO:0008006" key="3">
    <source>
        <dbReference type="Google" id="ProtNLM"/>
    </source>
</evidence>
<dbReference type="Proteomes" id="UP000533637">
    <property type="component" value="Unassembled WGS sequence"/>
</dbReference>
<accession>A0ABR6KI15</accession>